<protein>
    <submittedName>
        <fullName evidence="5">Winged helix DNA-binding domain-containing protein</fullName>
    </submittedName>
</protein>
<evidence type="ECO:0000256" key="1">
    <source>
        <dbReference type="ARBA" id="ARBA00022884"/>
    </source>
</evidence>
<dbReference type="CDD" id="cd07323">
    <property type="entry name" value="LAM"/>
    <property type="match status" value="1"/>
</dbReference>
<dbReference type="GO" id="GO:0003677">
    <property type="term" value="F:DNA binding"/>
    <property type="evidence" value="ECO:0007669"/>
    <property type="project" value="UniProtKB-KW"/>
</dbReference>
<evidence type="ECO:0000256" key="2">
    <source>
        <dbReference type="PROSITE-ProRule" id="PRU00332"/>
    </source>
</evidence>
<dbReference type="PANTHER" id="PTHR22792">
    <property type="entry name" value="LUPUS LA PROTEIN-RELATED"/>
    <property type="match status" value="1"/>
</dbReference>
<dbReference type="GO" id="GO:0003723">
    <property type="term" value="F:RNA binding"/>
    <property type="evidence" value="ECO:0007669"/>
    <property type="project" value="UniProtKB-UniRule"/>
</dbReference>
<feature type="domain" description="HTH La-type RNA-binding" evidence="4">
    <location>
        <begin position="6"/>
        <end position="95"/>
    </location>
</feature>
<evidence type="ECO:0000256" key="3">
    <source>
        <dbReference type="SAM" id="MobiDB-lite"/>
    </source>
</evidence>
<evidence type="ECO:0000313" key="5">
    <source>
        <dbReference type="EMBL" id="KZT22739.1"/>
    </source>
</evidence>
<dbReference type="InParanoid" id="A0A165QQI2"/>
<keyword evidence="5" id="KW-0238">DNA-binding</keyword>
<dbReference type="GO" id="GO:0005829">
    <property type="term" value="C:cytosol"/>
    <property type="evidence" value="ECO:0007669"/>
    <property type="project" value="TreeGrafter"/>
</dbReference>
<feature type="non-terminal residue" evidence="5">
    <location>
        <position position="1"/>
    </location>
</feature>
<dbReference type="Proteomes" id="UP000076761">
    <property type="component" value="Unassembled WGS sequence"/>
</dbReference>
<dbReference type="InterPro" id="IPR036390">
    <property type="entry name" value="WH_DNA-bd_sf"/>
</dbReference>
<keyword evidence="6" id="KW-1185">Reference proteome</keyword>
<evidence type="ECO:0000313" key="6">
    <source>
        <dbReference type="Proteomes" id="UP000076761"/>
    </source>
</evidence>
<feature type="non-terminal residue" evidence="5">
    <location>
        <position position="144"/>
    </location>
</feature>
<dbReference type="InterPro" id="IPR036388">
    <property type="entry name" value="WH-like_DNA-bd_sf"/>
</dbReference>
<dbReference type="GO" id="GO:0010494">
    <property type="term" value="C:cytoplasmic stress granule"/>
    <property type="evidence" value="ECO:0007669"/>
    <property type="project" value="TreeGrafter"/>
</dbReference>
<feature type="region of interest" description="Disordered" evidence="3">
    <location>
        <begin position="100"/>
        <end position="144"/>
    </location>
</feature>
<dbReference type="Pfam" id="PF05383">
    <property type="entry name" value="La"/>
    <property type="match status" value="1"/>
</dbReference>
<dbReference type="AlphaFoldDB" id="A0A165QQI2"/>
<dbReference type="OrthoDB" id="340227at2759"/>
<keyword evidence="1 2" id="KW-0694">RNA-binding</keyword>
<reference evidence="5 6" key="1">
    <citation type="journal article" date="2016" name="Mol. Biol. Evol.">
        <title>Comparative Genomics of Early-Diverging Mushroom-Forming Fungi Provides Insights into the Origins of Lignocellulose Decay Capabilities.</title>
        <authorList>
            <person name="Nagy L.G."/>
            <person name="Riley R."/>
            <person name="Tritt A."/>
            <person name="Adam C."/>
            <person name="Daum C."/>
            <person name="Floudas D."/>
            <person name="Sun H."/>
            <person name="Yadav J.S."/>
            <person name="Pangilinan J."/>
            <person name="Larsson K.H."/>
            <person name="Matsuura K."/>
            <person name="Barry K."/>
            <person name="Labutti K."/>
            <person name="Kuo R."/>
            <person name="Ohm R.A."/>
            <person name="Bhattacharya S.S."/>
            <person name="Shirouzu T."/>
            <person name="Yoshinaga Y."/>
            <person name="Martin F.M."/>
            <person name="Grigoriev I.V."/>
            <person name="Hibbett D.S."/>
        </authorList>
    </citation>
    <scope>NUCLEOTIDE SEQUENCE [LARGE SCALE GENOMIC DNA]</scope>
    <source>
        <strain evidence="5 6">HHB14362 ss-1</strain>
    </source>
</reference>
<dbReference type="PANTHER" id="PTHR22792:SF132">
    <property type="entry name" value="LA-RELATED PROTEIN 1"/>
    <property type="match status" value="1"/>
</dbReference>
<gene>
    <name evidence="5" type="ORF">NEOLEDRAFT_1043573</name>
</gene>
<dbReference type="STRING" id="1314782.A0A165QQI2"/>
<accession>A0A165QQI2</accession>
<proteinExistence type="predicted"/>
<dbReference type="GO" id="GO:0045727">
    <property type="term" value="P:positive regulation of translation"/>
    <property type="evidence" value="ECO:0007669"/>
    <property type="project" value="TreeGrafter"/>
</dbReference>
<dbReference type="PROSITE" id="PS50961">
    <property type="entry name" value="HTH_LA"/>
    <property type="match status" value="1"/>
</dbReference>
<dbReference type="InterPro" id="IPR045180">
    <property type="entry name" value="La_dom_prot"/>
</dbReference>
<evidence type="ECO:0000259" key="4">
    <source>
        <dbReference type="PROSITE" id="PS50961"/>
    </source>
</evidence>
<dbReference type="InterPro" id="IPR006630">
    <property type="entry name" value="La_HTH"/>
</dbReference>
<dbReference type="SUPFAM" id="SSF46785">
    <property type="entry name" value="Winged helix' DNA-binding domain"/>
    <property type="match status" value="1"/>
</dbReference>
<dbReference type="EMBL" id="KV425592">
    <property type="protein sequence ID" value="KZT22739.1"/>
    <property type="molecule type" value="Genomic_DNA"/>
</dbReference>
<sequence length="144" mass="16357">PISAVSFPLDPLRQSLLGQLEYYLSPQNMQQDFFLRQRMDSLGWISVHLLASFNRVRHLTSDVDLVKDVLSLSESVELRDDWVRMGSDQWKQFILPGAMQSSFESEGTASRARKASDTEAEGEGEEEEEEEVVFVMGQGTQGLW</sequence>
<dbReference type="SMART" id="SM00715">
    <property type="entry name" value="LA"/>
    <property type="match status" value="1"/>
</dbReference>
<organism evidence="5 6">
    <name type="scientific">Neolentinus lepideus HHB14362 ss-1</name>
    <dbReference type="NCBI Taxonomy" id="1314782"/>
    <lineage>
        <taxon>Eukaryota</taxon>
        <taxon>Fungi</taxon>
        <taxon>Dikarya</taxon>
        <taxon>Basidiomycota</taxon>
        <taxon>Agaricomycotina</taxon>
        <taxon>Agaricomycetes</taxon>
        <taxon>Gloeophyllales</taxon>
        <taxon>Gloeophyllaceae</taxon>
        <taxon>Neolentinus</taxon>
    </lineage>
</organism>
<name>A0A165QQI2_9AGAM</name>
<dbReference type="Gene3D" id="1.10.10.10">
    <property type="entry name" value="Winged helix-like DNA-binding domain superfamily/Winged helix DNA-binding domain"/>
    <property type="match status" value="1"/>
</dbReference>
<feature type="compositionally biased region" description="Acidic residues" evidence="3">
    <location>
        <begin position="118"/>
        <end position="132"/>
    </location>
</feature>